<dbReference type="Proteomes" id="UP000703590">
    <property type="component" value="Unassembled WGS sequence"/>
</dbReference>
<sequence>MLLFHKIDVLVMPTEHPPPFFLGSALRGAFGHALKHVACTQTLQKCTQCAASGQCVYFMFYEHKNFSHPYRFSKGLGESHYDFSLYLFEEACGYLPVVAKALRYMLEVQGLHVGRETFVLKSLTCNGIAIEKTLVPQSFIPDTVESCAKVIFETPLRIKSDGRLLSTKPTLEGLIASVYHRLSELKHFPTTKSLTKPRYVEGKTHIIFQDLTRFSNRQEATMQLGGITGFVEYEQLDERSYMLLKLGEIMGLGKQTVFGLGEIRVSK</sequence>
<evidence type="ECO:0000313" key="3">
    <source>
        <dbReference type="Proteomes" id="UP000703590"/>
    </source>
</evidence>
<proteinExistence type="predicted"/>
<organism evidence="2 3">
    <name type="scientific">Sulfurospirillum tamanense</name>
    <dbReference type="NCBI Taxonomy" id="2813362"/>
    <lineage>
        <taxon>Bacteria</taxon>
        <taxon>Pseudomonadati</taxon>
        <taxon>Campylobacterota</taxon>
        <taxon>Epsilonproteobacteria</taxon>
        <taxon>Campylobacterales</taxon>
        <taxon>Sulfurospirillaceae</taxon>
        <taxon>Sulfurospirillum</taxon>
    </lineage>
</organism>
<reference evidence="2 3" key="3">
    <citation type="submission" date="2021-02" db="EMBL/GenBank/DDBJ databases">
        <authorList>
            <person name="Merkel A.Y."/>
        </authorList>
    </citation>
    <scope>NUCLEOTIDE SEQUENCE [LARGE SCALE GENOMIC DNA]</scope>
    <source>
        <strain evidence="2 3">T05b</strain>
    </source>
</reference>
<dbReference type="RefSeq" id="WP_205459946.1">
    <property type="nucleotide sequence ID" value="NZ_JAFHKK010000035.1"/>
</dbReference>
<evidence type="ECO:0000259" key="1">
    <source>
        <dbReference type="Pfam" id="PF10040"/>
    </source>
</evidence>
<dbReference type="EMBL" id="JAFHKK010000035">
    <property type="protein sequence ID" value="MBN2965384.1"/>
    <property type="molecule type" value="Genomic_DNA"/>
</dbReference>
<evidence type="ECO:0000313" key="2">
    <source>
        <dbReference type="EMBL" id="MBN2965384.1"/>
    </source>
</evidence>
<dbReference type="Pfam" id="PF10040">
    <property type="entry name" value="CRISPR_Cas6"/>
    <property type="match status" value="1"/>
</dbReference>
<protein>
    <submittedName>
        <fullName evidence="2">CRISPR system precrRNA processing endoribonuclease RAMP protein Cas6</fullName>
    </submittedName>
</protein>
<accession>A0ABS2WUQ2</accession>
<comment type="caution">
    <text evidence="2">The sequence shown here is derived from an EMBL/GenBank/DDBJ whole genome shotgun (WGS) entry which is preliminary data.</text>
</comment>
<reference evidence="3" key="1">
    <citation type="submission" date="2021-02" db="EMBL/GenBank/DDBJ databases">
        <title>Sulfurospirillum tamanensis sp. nov.</title>
        <authorList>
            <person name="Merkel A.Y."/>
        </authorList>
    </citation>
    <scope>NUCLEOTIDE SEQUENCE [LARGE SCALE GENOMIC DNA]</scope>
    <source>
        <strain evidence="3">T05b</strain>
    </source>
</reference>
<dbReference type="Gene3D" id="3.30.70.1900">
    <property type="match status" value="1"/>
</dbReference>
<keyword evidence="3" id="KW-1185">Reference proteome</keyword>
<feature type="domain" description="CRISPR-associated protein Cas6 C-terminal" evidence="1">
    <location>
        <begin position="151"/>
        <end position="263"/>
    </location>
</feature>
<gene>
    <name evidence="2" type="primary">cas6</name>
    <name evidence="2" type="ORF">JWV37_11380</name>
</gene>
<name>A0ABS2WUQ2_9BACT</name>
<reference evidence="2 3" key="2">
    <citation type="submission" date="2021-02" db="EMBL/GenBank/DDBJ databases">
        <title>Sulfurospirillum tamanensis sp. nov.</title>
        <authorList>
            <person name="Frolova A."/>
            <person name="Merkel A."/>
            <person name="Slobodkin A."/>
        </authorList>
    </citation>
    <scope>NUCLEOTIDE SEQUENCE [LARGE SCALE GENOMIC DNA]</scope>
    <source>
        <strain evidence="2 3">T05b</strain>
    </source>
</reference>
<dbReference type="InterPro" id="IPR019267">
    <property type="entry name" value="CRISPR-assoc_Cas6_C"/>
</dbReference>